<dbReference type="InterPro" id="IPR028082">
    <property type="entry name" value="Peripla_BP_I"/>
</dbReference>
<sequence>MRDAGGIGRPGPVRRPRAVDVAARAGVSVATVSFVVNGKAEGRVSPATRLRVLDAIAALGYVTDASARALATGRRRQVALLAHDMTNPFTAQVAAGAATGIAEATDGTGHLLLLLAAGLDEPDVEPVGAATVDGVLINYPGTLPAGRPDLPVVHLDDPAAGGHQVSLDVAVGARELARHLADLGHRHVVHLDSNRPWSTFAERRAAFADEFARLVPGAVVTDDRCDIDLAAARDHAAQRAEGWRRSGATAVVAATDVQALGVLAGLHGAGVAVPGQLSVAGFDDIPFAEVSAPPLTTVALPARELGHRGAVLLAQVIEDPAAPPGEPVVLPAHLVVRGSTGPATDLIR</sequence>
<gene>
    <name evidence="5" type="ORF">UXQ13_16285</name>
</gene>
<dbReference type="CDD" id="cd06267">
    <property type="entry name" value="PBP1_LacI_sugar_binding-like"/>
    <property type="match status" value="1"/>
</dbReference>
<keyword evidence="6" id="KW-1185">Reference proteome</keyword>
<keyword evidence="2 5" id="KW-0238">DNA-binding</keyword>
<evidence type="ECO:0000313" key="6">
    <source>
        <dbReference type="Proteomes" id="UP001373496"/>
    </source>
</evidence>
<dbReference type="PANTHER" id="PTHR30146">
    <property type="entry name" value="LACI-RELATED TRANSCRIPTIONAL REPRESSOR"/>
    <property type="match status" value="1"/>
</dbReference>
<evidence type="ECO:0000259" key="4">
    <source>
        <dbReference type="PROSITE" id="PS50932"/>
    </source>
</evidence>
<dbReference type="Gene3D" id="3.40.50.2300">
    <property type="match status" value="2"/>
</dbReference>
<dbReference type="Gene3D" id="1.10.260.40">
    <property type="entry name" value="lambda repressor-like DNA-binding domains"/>
    <property type="match status" value="1"/>
</dbReference>
<proteinExistence type="predicted"/>
<dbReference type="PANTHER" id="PTHR30146:SF138">
    <property type="entry name" value="TRANSCRIPTIONAL REGULATORY PROTEIN"/>
    <property type="match status" value="1"/>
</dbReference>
<evidence type="ECO:0000256" key="2">
    <source>
        <dbReference type="ARBA" id="ARBA00023125"/>
    </source>
</evidence>
<dbReference type="Proteomes" id="UP001373496">
    <property type="component" value="Unassembled WGS sequence"/>
</dbReference>
<dbReference type="SUPFAM" id="SSF53822">
    <property type="entry name" value="Periplasmic binding protein-like I"/>
    <property type="match status" value="1"/>
</dbReference>
<accession>A0ABU8E928</accession>
<dbReference type="GO" id="GO:0003677">
    <property type="term" value="F:DNA binding"/>
    <property type="evidence" value="ECO:0007669"/>
    <property type="project" value="UniProtKB-KW"/>
</dbReference>
<dbReference type="InterPro" id="IPR046335">
    <property type="entry name" value="LacI/GalR-like_sensor"/>
</dbReference>
<dbReference type="Pfam" id="PF13377">
    <property type="entry name" value="Peripla_BP_3"/>
    <property type="match status" value="1"/>
</dbReference>
<evidence type="ECO:0000313" key="5">
    <source>
        <dbReference type="EMBL" id="MEI4280030.1"/>
    </source>
</evidence>
<name>A0ABU8E928_9ACTN</name>
<evidence type="ECO:0000256" key="3">
    <source>
        <dbReference type="ARBA" id="ARBA00023163"/>
    </source>
</evidence>
<keyword evidence="3" id="KW-0804">Transcription</keyword>
<comment type="caution">
    <text evidence="5">The sequence shown here is derived from an EMBL/GenBank/DDBJ whole genome shotgun (WGS) entry which is preliminary data.</text>
</comment>
<dbReference type="SUPFAM" id="SSF47413">
    <property type="entry name" value="lambda repressor-like DNA-binding domains"/>
    <property type="match status" value="1"/>
</dbReference>
<dbReference type="CDD" id="cd01392">
    <property type="entry name" value="HTH_LacI"/>
    <property type="match status" value="1"/>
</dbReference>
<dbReference type="InterPro" id="IPR000843">
    <property type="entry name" value="HTH_LacI"/>
</dbReference>
<dbReference type="Pfam" id="PF00356">
    <property type="entry name" value="LacI"/>
    <property type="match status" value="1"/>
</dbReference>
<reference evidence="5 6" key="1">
    <citation type="submission" date="2024-03" db="EMBL/GenBank/DDBJ databases">
        <title>Draft genome sequence of Klenkia terrae.</title>
        <authorList>
            <person name="Duangmal K."/>
            <person name="Chantavorakit T."/>
        </authorList>
    </citation>
    <scope>NUCLEOTIDE SEQUENCE [LARGE SCALE GENOMIC DNA]</scope>
    <source>
        <strain evidence="5 6">JCM 17786</strain>
    </source>
</reference>
<feature type="domain" description="HTH lacI-type" evidence="4">
    <location>
        <begin position="16"/>
        <end position="72"/>
    </location>
</feature>
<keyword evidence="1" id="KW-0805">Transcription regulation</keyword>
<dbReference type="EMBL" id="JBAPLV010000018">
    <property type="protein sequence ID" value="MEI4280030.1"/>
    <property type="molecule type" value="Genomic_DNA"/>
</dbReference>
<dbReference type="InterPro" id="IPR010982">
    <property type="entry name" value="Lambda_DNA-bd_dom_sf"/>
</dbReference>
<dbReference type="PROSITE" id="PS50932">
    <property type="entry name" value="HTH_LACI_2"/>
    <property type="match status" value="1"/>
</dbReference>
<dbReference type="RefSeq" id="WP_225233844.1">
    <property type="nucleotide sequence ID" value="NZ_JBAPLV010000018.1"/>
</dbReference>
<dbReference type="SMART" id="SM00354">
    <property type="entry name" value="HTH_LACI"/>
    <property type="match status" value="1"/>
</dbReference>
<organism evidence="5 6">
    <name type="scientific">Klenkia terrae</name>
    <dbReference type="NCBI Taxonomy" id="1052259"/>
    <lineage>
        <taxon>Bacteria</taxon>
        <taxon>Bacillati</taxon>
        <taxon>Actinomycetota</taxon>
        <taxon>Actinomycetes</taxon>
        <taxon>Geodermatophilales</taxon>
        <taxon>Geodermatophilaceae</taxon>
        <taxon>Klenkia</taxon>
    </lineage>
</organism>
<evidence type="ECO:0000256" key="1">
    <source>
        <dbReference type="ARBA" id="ARBA00023015"/>
    </source>
</evidence>
<protein>
    <submittedName>
        <fullName evidence="5">LacI family DNA-binding transcriptional regulator</fullName>
    </submittedName>
</protein>